<feature type="domain" description="ATP synthase F1 complex delta/epsilon subunit N-terminal" evidence="12">
    <location>
        <begin position="6"/>
        <end position="84"/>
    </location>
</feature>
<dbReference type="AlphaFoldDB" id="A0A7V7U103"/>
<organism evidence="13 14">
    <name type="scientific">Plantimonas leprariae</name>
    <dbReference type="NCBI Taxonomy" id="2615207"/>
    <lineage>
        <taxon>Bacteria</taxon>
        <taxon>Pseudomonadati</taxon>
        <taxon>Pseudomonadota</taxon>
        <taxon>Alphaproteobacteria</taxon>
        <taxon>Hyphomicrobiales</taxon>
        <taxon>Aurantimonadaceae</taxon>
        <taxon>Plantimonas</taxon>
    </lineage>
</organism>
<evidence type="ECO:0000256" key="8">
    <source>
        <dbReference type="ARBA" id="ARBA00023196"/>
    </source>
</evidence>
<evidence type="ECO:0000256" key="7">
    <source>
        <dbReference type="ARBA" id="ARBA00023136"/>
    </source>
</evidence>
<dbReference type="PANTHER" id="PTHR13822">
    <property type="entry name" value="ATP SYNTHASE DELTA/EPSILON CHAIN"/>
    <property type="match status" value="1"/>
</dbReference>
<dbReference type="InterPro" id="IPR020546">
    <property type="entry name" value="ATP_synth_F1_dsu/esu_N"/>
</dbReference>
<evidence type="ECO:0000256" key="1">
    <source>
        <dbReference type="ARBA" id="ARBA00003543"/>
    </source>
</evidence>
<name>A0A7V7U103_9HYPH</name>
<dbReference type="GO" id="GO:0012505">
    <property type="term" value="C:endomembrane system"/>
    <property type="evidence" value="ECO:0007669"/>
    <property type="project" value="UniProtKB-SubCell"/>
</dbReference>
<reference evidence="13 14" key="1">
    <citation type="submission" date="2019-09" db="EMBL/GenBank/DDBJ databases">
        <title>YIM 132180 draft genome.</title>
        <authorList>
            <person name="Zhang K."/>
        </authorList>
    </citation>
    <scope>NUCLEOTIDE SEQUENCE [LARGE SCALE GENOMIC DNA]</scope>
    <source>
        <strain evidence="13 14">YIM 132180</strain>
    </source>
</reference>
<dbReference type="EMBL" id="VZDO01000003">
    <property type="protein sequence ID" value="KAB0681287.1"/>
    <property type="molecule type" value="Genomic_DNA"/>
</dbReference>
<dbReference type="NCBIfam" id="NF001851">
    <property type="entry name" value="PRK00571.2-4"/>
    <property type="match status" value="1"/>
</dbReference>
<evidence type="ECO:0000313" key="13">
    <source>
        <dbReference type="EMBL" id="KAB0681287.1"/>
    </source>
</evidence>
<protein>
    <recommendedName>
        <fullName evidence="10">ATP synthase epsilon chain</fullName>
    </recommendedName>
    <alternativeName>
        <fullName evidence="10">ATP synthase F1 sector epsilon subunit</fullName>
    </alternativeName>
    <alternativeName>
        <fullName evidence="10">F-ATPase epsilon subunit</fullName>
    </alternativeName>
</protein>
<evidence type="ECO:0000256" key="4">
    <source>
        <dbReference type="ARBA" id="ARBA00022448"/>
    </source>
</evidence>
<keyword evidence="5 10" id="KW-0375">Hydrogen ion transport</keyword>
<dbReference type="SUPFAM" id="SSF51344">
    <property type="entry name" value="Epsilon subunit of F1F0-ATP synthase N-terminal domain"/>
    <property type="match status" value="1"/>
</dbReference>
<evidence type="ECO:0000259" key="12">
    <source>
        <dbReference type="Pfam" id="PF02823"/>
    </source>
</evidence>
<dbReference type="InterPro" id="IPR001469">
    <property type="entry name" value="ATP_synth_F1_dsu/esu"/>
</dbReference>
<sequence length="134" mass="14398">MADSFPFELVSPERLLVSEAVTAVVAPASEGYMTVMARHAPLMATLRPGVVVATLASGSERKFFVQGGFADISPDGFTLLAEHATPVEELDAAKLDQNIRDAEEDVADAKDDETKRKAERRLADLRDARAALGL</sequence>
<dbReference type="GO" id="GO:0005524">
    <property type="term" value="F:ATP binding"/>
    <property type="evidence" value="ECO:0007669"/>
    <property type="project" value="UniProtKB-UniRule"/>
</dbReference>
<comment type="caution">
    <text evidence="13">The sequence shown here is derived from an EMBL/GenBank/DDBJ whole genome shotgun (WGS) entry which is preliminary data.</text>
</comment>
<keyword evidence="9 10" id="KW-0066">ATP synthesis</keyword>
<accession>A0A7V7U103</accession>
<comment type="similarity">
    <text evidence="3 10 11">Belongs to the ATPase epsilon chain family.</text>
</comment>
<dbReference type="GO" id="GO:0046933">
    <property type="term" value="F:proton-transporting ATP synthase activity, rotational mechanism"/>
    <property type="evidence" value="ECO:0007669"/>
    <property type="project" value="UniProtKB-UniRule"/>
</dbReference>
<evidence type="ECO:0000256" key="6">
    <source>
        <dbReference type="ARBA" id="ARBA00023065"/>
    </source>
</evidence>
<keyword evidence="14" id="KW-1185">Reference proteome</keyword>
<evidence type="ECO:0000256" key="5">
    <source>
        <dbReference type="ARBA" id="ARBA00022781"/>
    </source>
</evidence>
<evidence type="ECO:0000256" key="3">
    <source>
        <dbReference type="ARBA" id="ARBA00005712"/>
    </source>
</evidence>
<dbReference type="GO" id="GO:0045259">
    <property type="term" value="C:proton-transporting ATP synthase complex"/>
    <property type="evidence" value="ECO:0007669"/>
    <property type="project" value="UniProtKB-KW"/>
</dbReference>
<comment type="subcellular location">
    <subcellularLocation>
        <location evidence="10">Cell membrane</location>
        <topology evidence="10">Peripheral membrane protein</topology>
    </subcellularLocation>
    <subcellularLocation>
        <location evidence="2">Endomembrane system</location>
        <topology evidence="2">Peripheral membrane protein</topology>
    </subcellularLocation>
</comment>
<keyword evidence="7 10" id="KW-0472">Membrane</keyword>
<dbReference type="HAMAP" id="MF_00530">
    <property type="entry name" value="ATP_synth_epsil_bac"/>
    <property type="match status" value="1"/>
</dbReference>
<dbReference type="InterPro" id="IPR036771">
    <property type="entry name" value="ATPsynth_dsu/esu_N"/>
</dbReference>
<dbReference type="GO" id="GO:0005886">
    <property type="term" value="C:plasma membrane"/>
    <property type="evidence" value="ECO:0007669"/>
    <property type="project" value="UniProtKB-SubCell"/>
</dbReference>
<dbReference type="CDD" id="cd12152">
    <property type="entry name" value="F1-ATPase_delta"/>
    <property type="match status" value="1"/>
</dbReference>
<keyword evidence="4 10" id="KW-0813">Transport</keyword>
<evidence type="ECO:0000313" key="14">
    <source>
        <dbReference type="Proteomes" id="UP000432089"/>
    </source>
</evidence>
<evidence type="ECO:0000256" key="10">
    <source>
        <dbReference type="HAMAP-Rule" id="MF_00530"/>
    </source>
</evidence>
<evidence type="ECO:0000256" key="9">
    <source>
        <dbReference type="ARBA" id="ARBA00023310"/>
    </source>
</evidence>
<gene>
    <name evidence="10" type="primary">atpC</name>
    <name evidence="13" type="ORF">F6X38_05185</name>
</gene>
<dbReference type="Pfam" id="PF02823">
    <property type="entry name" value="ATP-synt_DE_N"/>
    <property type="match status" value="1"/>
</dbReference>
<keyword evidence="10" id="KW-1003">Cell membrane</keyword>
<dbReference type="RefSeq" id="WP_150968489.1">
    <property type="nucleotide sequence ID" value="NZ_VZDO01000003.1"/>
</dbReference>
<comment type="function">
    <text evidence="1 10">Produces ATP from ADP in the presence of a proton gradient across the membrane.</text>
</comment>
<keyword evidence="6 10" id="KW-0406">Ion transport</keyword>
<evidence type="ECO:0000256" key="2">
    <source>
        <dbReference type="ARBA" id="ARBA00004184"/>
    </source>
</evidence>
<dbReference type="NCBIfam" id="TIGR01216">
    <property type="entry name" value="ATP_synt_epsi"/>
    <property type="match status" value="1"/>
</dbReference>
<dbReference type="PANTHER" id="PTHR13822:SF10">
    <property type="entry name" value="ATP SYNTHASE EPSILON CHAIN, CHLOROPLASTIC"/>
    <property type="match status" value="1"/>
</dbReference>
<proteinExistence type="inferred from homology"/>
<comment type="subunit">
    <text evidence="10 11">F-type ATPases have 2 components, CF(1) - the catalytic core - and CF(0) - the membrane proton channel. CF(1) has five subunits: alpha(3), beta(3), gamma(1), delta(1), epsilon(1). CF(0) has three main subunits: a, b and c.</text>
</comment>
<evidence type="ECO:0000256" key="11">
    <source>
        <dbReference type="RuleBase" id="RU003656"/>
    </source>
</evidence>
<dbReference type="Gene3D" id="2.60.15.10">
    <property type="entry name" value="F0F1 ATP synthase delta/epsilon subunit, N-terminal"/>
    <property type="match status" value="1"/>
</dbReference>
<keyword evidence="8 10" id="KW-0139">CF(1)</keyword>
<dbReference type="Proteomes" id="UP000432089">
    <property type="component" value="Unassembled WGS sequence"/>
</dbReference>